<protein>
    <submittedName>
        <fullName evidence="1">Uncharacterized protein</fullName>
    </submittedName>
</protein>
<evidence type="ECO:0000313" key="1">
    <source>
        <dbReference type="EMBL" id="EDF8919887.1"/>
    </source>
</evidence>
<dbReference type="EMBL" id="AAMCFY010000042">
    <property type="protein sequence ID" value="EDF8919887.1"/>
    <property type="molecule type" value="Genomic_DNA"/>
</dbReference>
<reference evidence="1" key="1">
    <citation type="submission" date="2019-10" db="EMBL/GenBank/DDBJ databases">
        <authorList>
            <consortium name="PulseNet: The National Subtyping Network for Foodborne Disease Surveillance"/>
            <person name="Tarr C.L."/>
            <person name="Trees E."/>
            <person name="Katz L.S."/>
            <person name="Carleton-Romer H.A."/>
            <person name="Stroika S."/>
            <person name="Kucerova Z."/>
            <person name="Roache K.F."/>
            <person name="Sabol A.L."/>
            <person name="Besser J."/>
            <person name="Gerner-Smidt P."/>
        </authorList>
    </citation>
    <scope>NUCLEOTIDE SEQUENCE</scope>
    <source>
        <strain evidence="1">PNUSAS108628</strain>
    </source>
</reference>
<gene>
    <name evidence="1" type="ORF">GCB20_13125</name>
</gene>
<comment type="caution">
    <text evidence="1">The sequence shown here is derived from an EMBL/GenBank/DDBJ whole genome shotgun (WGS) entry which is preliminary data.</text>
</comment>
<accession>A0A629KAE7</accession>
<name>A0A629KAE7_SALER</name>
<proteinExistence type="predicted"/>
<dbReference type="AlphaFoldDB" id="A0A629KAE7"/>
<feature type="non-terminal residue" evidence="1">
    <location>
        <position position="159"/>
    </location>
</feature>
<organism evidence="1">
    <name type="scientific">Salmonella enterica</name>
    <name type="common">Salmonella choleraesuis</name>
    <dbReference type="NCBI Taxonomy" id="28901"/>
    <lineage>
        <taxon>Bacteria</taxon>
        <taxon>Pseudomonadati</taxon>
        <taxon>Pseudomonadota</taxon>
        <taxon>Gammaproteobacteria</taxon>
        <taxon>Enterobacterales</taxon>
        <taxon>Enterobacteriaceae</taxon>
        <taxon>Salmonella</taxon>
    </lineage>
</organism>
<sequence length="159" mass="18583">MMNSEPVELLKKADTSKRITVSVHPLNKQEEPERLHIDKQLNYDIVILLETIMSEITFNGHKKHNKRLNTAELSVDTTNTLKTLNRLIRQKITFSGKDKLTHIRNWLCVTSQKTERIIFHIPVFENNKKNKYTIHYRENTGTDVRISLPSLLSCMIESK</sequence>